<evidence type="ECO:0000256" key="2">
    <source>
        <dbReference type="ARBA" id="ARBA00022525"/>
    </source>
</evidence>
<dbReference type="GO" id="GO:0008236">
    <property type="term" value="F:serine-type peptidase activity"/>
    <property type="evidence" value="ECO:0000318"/>
    <property type="project" value="GO_Central"/>
</dbReference>
<dbReference type="Gene3D" id="2.40.10.10">
    <property type="entry name" value="Trypsin-like serine proteases"/>
    <property type="match status" value="2"/>
</dbReference>
<dbReference type="OrthoDB" id="6261922at2759"/>
<evidence type="ECO:0000256" key="4">
    <source>
        <dbReference type="ARBA" id="ARBA00068096"/>
    </source>
</evidence>
<sequence length="375" mass="42204">MKSKLLTVLFSVFYVISCQNLDEEIDDLWGNKEEEDSNQMTTLAPRMSDNYTIAQECECVPYYLCDRKKELKVTNNGAESINVRIKKSECAHYLLKCCDDEDLSEPFFPEAELKPKGCGYSNPNSRTNPSDGSAEFGEFPWVVAILSNELYICSGSLIHPKVVMTAAHCLKNSRKLKIRAGEWDSHDENERLPHQERDVTSVTIHAQYNPITLANDIALLFLKSAVYLDDHIDVICLPPASAVVEENRCIVNGWRKETFGREGVLTKIELPMVSRQKCEEGLRKTRLGEMFKLDKSFVCAGGEAGKDTCKGDGGSPLVCPIEKETERFFQIGVVSWGVGCGALGVPGVYTNVPFFRQWIDEKLKKRNLDVSVYQF</sequence>
<organism evidence="8 9">
    <name type="scientific">Tribolium castaneum</name>
    <name type="common">Red flour beetle</name>
    <dbReference type="NCBI Taxonomy" id="7070"/>
    <lineage>
        <taxon>Eukaryota</taxon>
        <taxon>Metazoa</taxon>
        <taxon>Ecdysozoa</taxon>
        <taxon>Arthropoda</taxon>
        <taxon>Hexapoda</taxon>
        <taxon>Insecta</taxon>
        <taxon>Pterygota</taxon>
        <taxon>Neoptera</taxon>
        <taxon>Endopterygota</taxon>
        <taxon>Coleoptera</taxon>
        <taxon>Polyphaga</taxon>
        <taxon>Cucujiformia</taxon>
        <taxon>Tenebrionidae</taxon>
        <taxon>Tenebrionidae incertae sedis</taxon>
        <taxon>Tribolium</taxon>
    </lineage>
</organism>
<reference evidence="8 9" key="2">
    <citation type="journal article" date="2010" name="Nucleic Acids Res.">
        <title>BeetleBase in 2010: revisions to provide comprehensive genomic information for Tribolium castaneum.</title>
        <authorList>
            <person name="Kim H.S."/>
            <person name="Murphy T."/>
            <person name="Xia J."/>
            <person name="Caragea D."/>
            <person name="Park Y."/>
            <person name="Beeman R.W."/>
            <person name="Lorenzen M.D."/>
            <person name="Butcher S."/>
            <person name="Manak J.R."/>
            <person name="Brown S.J."/>
        </authorList>
    </citation>
    <scope>GENOME REANNOTATION</scope>
    <source>
        <strain evidence="8 9">Georgia GA2</strain>
    </source>
</reference>
<feature type="signal peptide" evidence="6">
    <location>
        <begin position="1"/>
        <end position="18"/>
    </location>
</feature>
<dbReference type="InterPro" id="IPR009003">
    <property type="entry name" value="Peptidase_S1_PA"/>
</dbReference>
<accession>D2A2P2</accession>
<evidence type="ECO:0000313" key="8">
    <source>
        <dbReference type="EMBL" id="EFA02793.1"/>
    </source>
</evidence>
<feature type="domain" description="Peptidase S1" evidence="7">
    <location>
        <begin position="129"/>
        <end position="364"/>
    </location>
</feature>
<dbReference type="InterPro" id="IPR018114">
    <property type="entry name" value="TRYPSIN_HIS"/>
</dbReference>
<dbReference type="SUPFAM" id="SSF50494">
    <property type="entry name" value="Trypsin-like serine proteases"/>
    <property type="match status" value="1"/>
</dbReference>
<keyword evidence="2" id="KW-0964">Secreted</keyword>
<dbReference type="PROSITE" id="PS50240">
    <property type="entry name" value="TRYPSIN_DOM"/>
    <property type="match status" value="1"/>
</dbReference>
<dbReference type="Pfam" id="PF18322">
    <property type="entry name" value="CLIP_1"/>
    <property type="match status" value="1"/>
</dbReference>
<dbReference type="PANTHER" id="PTHR24258">
    <property type="entry name" value="SERINE PROTEASE-RELATED"/>
    <property type="match status" value="1"/>
</dbReference>
<dbReference type="PROSITE" id="PS00134">
    <property type="entry name" value="TRYPSIN_HIS"/>
    <property type="match status" value="1"/>
</dbReference>
<dbReference type="SMART" id="SM00020">
    <property type="entry name" value="Tryp_SPc"/>
    <property type="match status" value="1"/>
</dbReference>
<reference evidence="8 9" key="1">
    <citation type="journal article" date="2008" name="Nature">
        <title>The genome of the model beetle and pest Tribolium castaneum.</title>
        <authorList>
            <consortium name="Tribolium Genome Sequencing Consortium"/>
            <person name="Richards S."/>
            <person name="Gibbs R.A."/>
            <person name="Weinstock G.M."/>
            <person name="Brown S.J."/>
            <person name="Denell R."/>
            <person name="Beeman R.W."/>
            <person name="Gibbs R."/>
            <person name="Beeman R.W."/>
            <person name="Brown S.J."/>
            <person name="Bucher G."/>
            <person name="Friedrich M."/>
            <person name="Grimmelikhuijzen C.J."/>
            <person name="Klingler M."/>
            <person name="Lorenzen M."/>
            <person name="Richards S."/>
            <person name="Roth S."/>
            <person name="Schroder R."/>
            <person name="Tautz D."/>
            <person name="Zdobnov E.M."/>
            <person name="Muzny D."/>
            <person name="Gibbs R.A."/>
            <person name="Weinstock G.M."/>
            <person name="Attaway T."/>
            <person name="Bell S."/>
            <person name="Buhay C.J."/>
            <person name="Chandrabose M.N."/>
            <person name="Chavez D."/>
            <person name="Clerk-Blankenburg K.P."/>
            <person name="Cree A."/>
            <person name="Dao M."/>
            <person name="Davis C."/>
            <person name="Chacko J."/>
            <person name="Dinh H."/>
            <person name="Dugan-Rocha S."/>
            <person name="Fowler G."/>
            <person name="Garner T.T."/>
            <person name="Garnes J."/>
            <person name="Gnirke A."/>
            <person name="Hawes A."/>
            <person name="Hernandez J."/>
            <person name="Hines S."/>
            <person name="Holder M."/>
            <person name="Hume J."/>
            <person name="Jhangiani S.N."/>
            <person name="Joshi V."/>
            <person name="Khan Z.M."/>
            <person name="Jackson L."/>
            <person name="Kovar C."/>
            <person name="Kowis A."/>
            <person name="Lee S."/>
            <person name="Lewis L.R."/>
            <person name="Margolis J."/>
            <person name="Morgan M."/>
            <person name="Nazareth L.V."/>
            <person name="Nguyen N."/>
            <person name="Okwuonu G."/>
            <person name="Parker D."/>
            <person name="Richards S."/>
            <person name="Ruiz S.J."/>
            <person name="Santibanez J."/>
            <person name="Savard J."/>
            <person name="Scherer S.E."/>
            <person name="Schneider B."/>
            <person name="Sodergren E."/>
            <person name="Tautz D."/>
            <person name="Vattahil S."/>
            <person name="Villasana D."/>
            <person name="White C.S."/>
            <person name="Wright R."/>
            <person name="Park Y."/>
            <person name="Beeman R.W."/>
            <person name="Lord J."/>
            <person name="Oppert B."/>
            <person name="Lorenzen M."/>
            <person name="Brown S."/>
            <person name="Wang L."/>
            <person name="Savard J."/>
            <person name="Tautz D."/>
            <person name="Richards S."/>
            <person name="Weinstock G."/>
            <person name="Gibbs R.A."/>
            <person name="Liu Y."/>
            <person name="Worley K."/>
            <person name="Weinstock G."/>
            <person name="Elsik C.G."/>
            <person name="Reese J.T."/>
            <person name="Elhaik E."/>
            <person name="Landan G."/>
            <person name="Graur D."/>
            <person name="Arensburger P."/>
            <person name="Atkinson P."/>
            <person name="Beeman R.W."/>
            <person name="Beidler J."/>
            <person name="Brown S.J."/>
            <person name="Demuth J.P."/>
            <person name="Drury D.W."/>
            <person name="Du Y.Z."/>
            <person name="Fujiwara H."/>
            <person name="Lorenzen M."/>
            <person name="Maselli V."/>
            <person name="Osanai M."/>
            <person name="Park Y."/>
            <person name="Robertson H.M."/>
            <person name="Tu Z."/>
            <person name="Wang J.J."/>
            <person name="Wang S."/>
            <person name="Richards S."/>
            <person name="Song H."/>
            <person name="Zhang L."/>
            <person name="Sodergren E."/>
            <person name="Werner D."/>
            <person name="Stanke M."/>
            <person name="Morgenstern B."/>
            <person name="Solovyev V."/>
            <person name="Kosarev P."/>
            <person name="Brown G."/>
            <person name="Chen H.C."/>
            <person name="Ermolaeva O."/>
            <person name="Hlavina W."/>
            <person name="Kapustin Y."/>
            <person name="Kiryutin B."/>
            <person name="Kitts P."/>
            <person name="Maglott D."/>
            <person name="Pruitt K."/>
            <person name="Sapojnikov V."/>
            <person name="Souvorov A."/>
            <person name="Mackey A.J."/>
            <person name="Waterhouse R.M."/>
            <person name="Wyder S."/>
            <person name="Zdobnov E.M."/>
            <person name="Zdobnov E.M."/>
            <person name="Wyder S."/>
            <person name="Kriventseva E.V."/>
            <person name="Kadowaki T."/>
            <person name="Bork P."/>
            <person name="Aranda M."/>
            <person name="Bao R."/>
            <person name="Beermann A."/>
            <person name="Berns N."/>
            <person name="Bolognesi R."/>
            <person name="Bonneton F."/>
            <person name="Bopp D."/>
            <person name="Brown S.J."/>
            <person name="Bucher G."/>
            <person name="Butts T."/>
            <person name="Chaumot A."/>
            <person name="Denell R.E."/>
            <person name="Ferrier D.E."/>
            <person name="Friedrich M."/>
            <person name="Gordon C.M."/>
            <person name="Jindra M."/>
            <person name="Klingler M."/>
            <person name="Lan Q."/>
            <person name="Lattorff H.M."/>
            <person name="Laudet V."/>
            <person name="von Levetsow C."/>
            <person name="Liu Z."/>
            <person name="Lutz R."/>
            <person name="Lynch J.A."/>
            <person name="da Fonseca R.N."/>
            <person name="Posnien N."/>
            <person name="Reuter R."/>
            <person name="Roth S."/>
            <person name="Savard J."/>
            <person name="Schinko J.B."/>
            <person name="Schmitt C."/>
            <person name="Schoppmeier M."/>
            <person name="Schroder R."/>
            <person name="Shippy T.D."/>
            <person name="Simonnet F."/>
            <person name="Marques-Souza H."/>
            <person name="Tautz D."/>
            <person name="Tomoyasu Y."/>
            <person name="Trauner J."/>
            <person name="Van der Zee M."/>
            <person name="Vervoort M."/>
            <person name="Wittkopp N."/>
            <person name="Wimmer E.A."/>
            <person name="Yang X."/>
            <person name="Jones A.K."/>
            <person name="Sattelle D.B."/>
            <person name="Ebert P.R."/>
            <person name="Nelson D."/>
            <person name="Scott J.G."/>
            <person name="Beeman R.W."/>
            <person name="Muthukrishnan S."/>
            <person name="Kramer K.J."/>
            <person name="Arakane Y."/>
            <person name="Beeman R.W."/>
            <person name="Zhu Q."/>
            <person name="Hogenkamp D."/>
            <person name="Dixit R."/>
            <person name="Oppert B."/>
            <person name="Jiang H."/>
            <person name="Zou Z."/>
            <person name="Marshall J."/>
            <person name="Elpidina E."/>
            <person name="Vinokurov K."/>
            <person name="Oppert C."/>
            <person name="Zou Z."/>
            <person name="Evans J."/>
            <person name="Lu Z."/>
            <person name="Zhao P."/>
            <person name="Sumathipala N."/>
            <person name="Altincicek B."/>
            <person name="Vilcinskas A."/>
            <person name="Williams M."/>
            <person name="Hultmark D."/>
            <person name="Hetru C."/>
            <person name="Jiang H."/>
            <person name="Grimmelikhuijzen C.J."/>
            <person name="Hauser F."/>
            <person name="Cazzamali G."/>
            <person name="Williamson M."/>
            <person name="Park Y."/>
            <person name="Li B."/>
            <person name="Tanaka Y."/>
            <person name="Predel R."/>
            <person name="Neupert S."/>
            <person name="Schachtner J."/>
            <person name="Verleyen P."/>
            <person name="Raible F."/>
            <person name="Bork P."/>
            <person name="Friedrich M."/>
            <person name="Walden K.K."/>
            <person name="Robertson H.M."/>
            <person name="Angeli S."/>
            <person name="Foret S."/>
            <person name="Bucher G."/>
            <person name="Schuetz S."/>
            <person name="Maleszka R."/>
            <person name="Wimmer E.A."/>
            <person name="Beeman R.W."/>
            <person name="Lorenzen M."/>
            <person name="Tomoyasu Y."/>
            <person name="Miller S.C."/>
            <person name="Grossmann D."/>
            <person name="Bucher G."/>
        </authorList>
    </citation>
    <scope>NUCLEOTIDE SEQUENCE [LARGE SCALE GENOMIC DNA]</scope>
    <source>
        <strain evidence="8 9">Georgia GA2</strain>
    </source>
</reference>
<dbReference type="MEROPS" id="S01.960"/>
<dbReference type="PhylomeDB" id="D2A2P2"/>
<evidence type="ECO:0000256" key="5">
    <source>
        <dbReference type="ARBA" id="ARBA00076468"/>
    </source>
</evidence>
<evidence type="ECO:0000256" key="6">
    <source>
        <dbReference type="SAM" id="SignalP"/>
    </source>
</evidence>
<dbReference type="GO" id="GO:0004252">
    <property type="term" value="F:serine-type endopeptidase activity"/>
    <property type="evidence" value="ECO:0007669"/>
    <property type="project" value="InterPro"/>
</dbReference>
<dbReference type="PANTHER" id="PTHR24258:SF129">
    <property type="entry name" value="LP15124P-RELATED"/>
    <property type="match status" value="1"/>
</dbReference>
<keyword evidence="9" id="KW-1185">Reference proteome</keyword>
<proteinExistence type="predicted"/>
<evidence type="ECO:0000313" key="9">
    <source>
        <dbReference type="Proteomes" id="UP000007266"/>
    </source>
</evidence>
<comment type="subcellular location">
    <subcellularLocation>
        <location evidence="1">Secreted</location>
    </subcellularLocation>
</comment>
<dbReference type="InterPro" id="IPR041515">
    <property type="entry name" value="PPAF-2-like_Clip"/>
</dbReference>
<dbReference type="InParanoid" id="D2A2P2"/>
<dbReference type="EMBL" id="KQ971338">
    <property type="protein sequence ID" value="EFA02793.1"/>
    <property type="molecule type" value="Genomic_DNA"/>
</dbReference>
<dbReference type="InterPro" id="IPR001314">
    <property type="entry name" value="Peptidase_S1A"/>
</dbReference>
<dbReference type="GO" id="GO:0006508">
    <property type="term" value="P:proteolysis"/>
    <property type="evidence" value="ECO:0007669"/>
    <property type="project" value="UniProtKB-KW"/>
</dbReference>
<dbReference type="GO" id="GO:0005576">
    <property type="term" value="C:extracellular region"/>
    <property type="evidence" value="ECO:0007669"/>
    <property type="project" value="UniProtKB-SubCell"/>
</dbReference>
<dbReference type="KEGG" id="tca:663545"/>
<evidence type="ECO:0000259" key="7">
    <source>
        <dbReference type="PROSITE" id="PS50240"/>
    </source>
</evidence>
<dbReference type="FunCoup" id="D2A2P2">
    <property type="interactions" value="70"/>
</dbReference>
<dbReference type="PRINTS" id="PR00722">
    <property type="entry name" value="CHYMOTRYPSIN"/>
</dbReference>
<keyword evidence="6" id="KW-0732">Signal</keyword>
<dbReference type="HOGENOM" id="CLU_006842_0_3_1"/>
<dbReference type="OMA" id="NAICESF"/>
<keyword evidence="3" id="KW-1015">Disulfide bond</keyword>
<dbReference type="Proteomes" id="UP000007266">
    <property type="component" value="Linkage group 4"/>
</dbReference>
<dbReference type="eggNOG" id="KOG3627">
    <property type="taxonomic scope" value="Eukaryota"/>
</dbReference>
<gene>
    <name evidence="8" type="primary">AUGUSTUS-3.0.2_07026</name>
    <name evidence="8" type="ORF">TcasGA2_TC007026</name>
</gene>
<evidence type="ECO:0000256" key="1">
    <source>
        <dbReference type="ARBA" id="ARBA00004613"/>
    </source>
</evidence>
<dbReference type="CDD" id="cd00190">
    <property type="entry name" value="Tryp_SPc"/>
    <property type="match status" value="1"/>
</dbReference>
<dbReference type="AlphaFoldDB" id="D2A2P2"/>
<dbReference type="Pfam" id="PF00089">
    <property type="entry name" value="Trypsin"/>
    <property type="match status" value="1"/>
</dbReference>
<dbReference type="FunFam" id="2.40.10.10:FF:000038">
    <property type="entry name" value="Serine protease"/>
    <property type="match status" value="1"/>
</dbReference>
<name>D2A2P2_TRICA</name>
<evidence type="ECO:0000256" key="3">
    <source>
        <dbReference type="ARBA" id="ARBA00023157"/>
    </source>
</evidence>
<protein>
    <recommendedName>
        <fullName evidence="4">Phenoloxidase-activating factor 2</fullName>
    </recommendedName>
    <alternativeName>
        <fullName evidence="5">Prophenoloxidase-activating factor II</fullName>
    </alternativeName>
</protein>
<keyword evidence="8" id="KW-0645">Protease</keyword>
<dbReference type="InterPro" id="IPR043504">
    <property type="entry name" value="Peptidase_S1_PA_chymotrypsin"/>
</dbReference>
<feature type="chain" id="PRO_5003028745" description="Phenoloxidase-activating factor 2" evidence="6">
    <location>
        <begin position="19"/>
        <end position="375"/>
    </location>
</feature>
<keyword evidence="8" id="KW-0378">Hydrolase</keyword>
<dbReference type="InterPro" id="IPR001254">
    <property type="entry name" value="Trypsin_dom"/>
</dbReference>